<gene>
    <name evidence="12" type="primary">pyrD</name>
    <name evidence="14" type="ORF">BC335_0772</name>
</gene>
<dbReference type="InterPro" id="IPR001295">
    <property type="entry name" value="Dihydroorotate_DH_CS"/>
</dbReference>
<dbReference type="Proteomes" id="UP000267794">
    <property type="component" value="Chromosome"/>
</dbReference>
<comment type="catalytic activity">
    <reaction evidence="1">
        <text>(S)-dihydroorotate + fumarate = orotate + succinate</text>
        <dbReference type="Rhea" id="RHEA:30059"/>
        <dbReference type="ChEBI" id="CHEBI:29806"/>
        <dbReference type="ChEBI" id="CHEBI:30031"/>
        <dbReference type="ChEBI" id="CHEBI:30839"/>
        <dbReference type="ChEBI" id="CHEBI:30864"/>
        <dbReference type="EC" id="1.3.98.1"/>
    </reaction>
</comment>
<feature type="domain" description="Dihydroorotate dehydrogenase catalytic" evidence="13">
    <location>
        <begin position="5"/>
        <end position="289"/>
    </location>
</feature>
<dbReference type="InterPro" id="IPR033888">
    <property type="entry name" value="DHOD_1B"/>
</dbReference>
<keyword evidence="9 12" id="KW-0288">FMN</keyword>
<feature type="binding site" evidence="12">
    <location>
        <position position="21"/>
    </location>
    <ligand>
        <name>FMN</name>
        <dbReference type="ChEBI" id="CHEBI:58210"/>
    </ligand>
</feature>
<comment type="function">
    <text evidence="2">Catalyzes the conversion of dihydroorotate to orotate with fumarate as the electron acceptor.</text>
</comment>
<evidence type="ECO:0000256" key="5">
    <source>
        <dbReference type="ARBA" id="ARBA00008008"/>
    </source>
</evidence>
<dbReference type="InterPro" id="IPR024920">
    <property type="entry name" value="Dihydroorotate_DH_1"/>
</dbReference>
<dbReference type="GO" id="GO:1990663">
    <property type="term" value="F:dihydroorotate dehydrogenase (fumarate) activity"/>
    <property type="evidence" value="ECO:0007669"/>
    <property type="project" value="UniProtKB-EC"/>
</dbReference>
<comment type="subunit">
    <text evidence="6">Homodimer.</text>
</comment>
<comment type="caution">
    <text evidence="12">Lacks conserved residue(s) required for the propagation of feature annotation.</text>
</comment>
<dbReference type="InterPro" id="IPR049622">
    <property type="entry name" value="Dihydroorotate_DH_I"/>
</dbReference>
<dbReference type="InterPro" id="IPR005720">
    <property type="entry name" value="Dihydroorotate_DH_cat"/>
</dbReference>
<comment type="cofactor">
    <cofactor evidence="12">
        <name>FMN</name>
        <dbReference type="ChEBI" id="CHEBI:58210"/>
    </cofactor>
    <text evidence="12">Binds 1 FMN per subunit.</text>
</comment>
<feature type="binding site" evidence="12">
    <location>
        <position position="46"/>
    </location>
    <ligand>
        <name>substrate</name>
    </ligand>
</feature>
<evidence type="ECO:0000256" key="3">
    <source>
        <dbReference type="ARBA" id="ARBA00004496"/>
    </source>
</evidence>
<protein>
    <recommendedName>
        <fullName evidence="12">Dihydroorotate dehydrogenase</fullName>
        <shortName evidence="12">DHOD</shortName>
        <shortName evidence="12">DHODase</shortName>
        <shortName evidence="12">DHOdehase</shortName>
        <ecNumber evidence="12">1.3.-.-</ecNumber>
    </recommendedName>
</protein>
<dbReference type="SUPFAM" id="SSF51395">
    <property type="entry name" value="FMN-linked oxidoreductases"/>
    <property type="match status" value="1"/>
</dbReference>
<dbReference type="EC" id="1.3.-.-" evidence="12"/>
<evidence type="ECO:0000313" key="14">
    <source>
        <dbReference type="EMBL" id="AYE61271.1"/>
    </source>
</evidence>
<dbReference type="GO" id="GO:0044205">
    <property type="term" value="P:'de novo' UMP biosynthetic process"/>
    <property type="evidence" value="ECO:0007669"/>
    <property type="project" value="UniProtKB-UniRule"/>
</dbReference>
<evidence type="ECO:0000313" key="15">
    <source>
        <dbReference type="Proteomes" id="UP000267794"/>
    </source>
</evidence>
<proteinExistence type="inferred from homology"/>
<dbReference type="PROSITE" id="PS00912">
    <property type="entry name" value="DHODEHASE_2"/>
    <property type="match status" value="1"/>
</dbReference>
<dbReference type="OMA" id="ERIKMGA"/>
<organism evidence="14 15">
    <name type="scientific">Lactobacillus helveticus</name>
    <name type="common">Lactobacillus suntoryeus</name>
    <dbReference type="NCBI Taxonomy" id="1587"/>
    <lineage>
        <taxon>Bacteria</taxon>
        <taxon>Bacillati</taxon>
        <taxon>Bacillota</taxon>
        <taxon>Bacilli</taxon>
        <taxon>Lactobacillales</taxon>
        <taxon>Lactobacillaceae</taxon>
        <taxon>Lactobacillus</taxon>
    </lineage>
</organism>
<feature type="binding site" evidence="12">
    <location>
        <position position="194"/>
    </location>
    <ligand>
        <name>FMN</name>
        <dbReference type="ChEBI" id="CHEBI:58210"/>
    </ligand>
</feature>
<comment type="pathway">
    <text evidence="4 12">Pyrimidine metabolism; UMP biosynthesis via de novo pathway.</text>
</comment>
<dbReference type="GO" id="GO:0006207">
    <property type="term" value="P:'de novo' pyrimidine nucleobase biosynthetic process"/>
    <property type="evidence" value="ECO:0007669"/>
    <property type="project" value="InterPro"/>
</dbReference>
<dbReference type="InterPro" id="IPR013785">
    <property type="entry name" value="Aldolase_TIM"/>
</dbReference>
<evidence type="ECO:0000256" key="12">
    <source>
        <dbReference type="HAMAP-Rule" id="MF_00224"/>
    </source>
</evidence>
<dbReference type="CDD" id="cd04740">
    <property type="entry name" value="DHOD_1B_like"/>
    <property type="match status" value="1"/>
</dbReference>
<feature type="binding site" evidence="12">
    <location>
        <begin position="46"/>
        <end position="47"/>
    </location>
    <ligand>
        <name>FMN</name>
        <dbReference type="ChEBI" id="CHEBI:58210"/>
    </ligand>
</feature>
<dbReference type="NCBIfam" id="NF005574">
    <property type="entry name" value="PRK07259.1"/>
    <property type="match status" value="1"/>
</dbReference>
<dbReference type="Pfam" id="PF01180">
    <property type="entry name" value="DHO_dh"/>
    <property type="match status" value="1"/>
</dbReference>
<accession>A0A386RDR9</accession>
<sequence length="307" mass="32222">MVNTHVNLPGLDLKNPVMPASGTFGFGDVPAAQKFDLNDLGAMVIKTTTPHATTGNPQPQIAILEDGVLNSVGLTNPGVDQVISEKLTKLRHQYPDLPIMASVGGDSEDDYVEVAKKLSASGLVNALEINVSCPNVAQGGMSFGVHAGVVEELTKKIKMAVALPIYVKLTPNVTDIVEIAKAAESGGADGISMINTLLGMRIDIKTRKPLLGHNMGGLSGEAVKPIAIRMISQVRQVTQLPIIGMGGISTAQDVIEFILAGANAVAVGSAHFEDELAAKHIVEELPAELEKLGVEDINDLVGQVKFN</sequence>
<dbReference type="SMR" id="A0A386RDR9"/>
<reference evidence="14 15" key="1">
    <citation type="submission" date="2016-10" db="EMBL/GenBank/DDBJ databases">
        <title>Complete genomic sequencing of Lactobacillus helveticus LH99 and comparative genome analysis.</title>
        <authorList>
            <person name="Li N."/>
            <person name="You C."/>
            <person name="Liu Z."/>
        </authorList>
    </citation>
    <scope>NUCLEOTIDE SEQUENCE [LARGE SCALE GENOMIC DNA]</scope>
    <source>
        <strain evidence="14 15">LH99</strain>
    </source>
</reference>
<dbReference type="FunFam" id="3.20.20.70:FF:000027">
    <property type="entry name" value="Dihydropyrimidine dehydrogenase [NADP(+)]"/>
    <property type="match status" value="1"/>
</dbReference>
<dbReference type="HAMAP" id="MF_00224">
    <property type="entry name" value="DHO_dh_type1"/>
    <property type="match status" value="1"/>
</dbReference>
<dbReference type="PANTHER" id="PTHR48109">
    <property type="entry name" value="DIHYDROOROTATE DEHYDROGENASE (QUINONE), MITOCHONDRIAL-RELATED"/>
    <property type="match status" value="1"/>
</dbReference>
<feature type="binding site" evidence="12">
    <location>
        <position position="220"/>
    </location>
    <ligand>
        <name>FMN</name>
        <dbReference type="ChEBI" id="CHEBI:58210"/>
    </ligand>
</feature>
<evidence type="ECO:0000256" key="6">
    <source>
        <dbReference type="ARBA" id="ARBA00011738"/>
    </source>
</evidence>
<keyword evidence="7 12" id="KW-0963">Cytoplasm</keyword>
<evidence type="ECO:0000256" key="8">
    <source>
        <dbReference type="ARBA" id="ARBA00022630"/>
    </source>
</evidence>
<dbReference type="KEGG" id="lhd:HUO_04845"/>
<dbReference type="GO" id="GO:0005737">
    <property type="term" value="C:cytoplasm"/>
    <property type="evidence" value="ECO:0007669"/>
    <property type="project" value="UniProtKB-SubCell"/>
</dbReference>
<dbReference type="NCBIfam" id="TIGR01037">
    <property type="entry name" value="pyrD_sub1_fam"/>
    <property type="match status" value="1"/>
</dbReference>
<feature type="binding site" evidence="12">
    <location>
        <position position="130"/>
    </location>
    <ligand>
        <name>substrate</name>
    </ligand>
</feature>
<comment type="catalytic activity">
    <reaction evidence="12">
        <text>(S)-dihydroorotate + A = orotate + AH2</text>
        <dbReference type="Rhea" id="RHEA:18073"/>
        <dbReference type="ChEBI" id="CHEBI:13193"/>
        <dbReference type="ChEBI" id="CHEBI:17499"/>
        <dbReference type="ChEBI" id="CHEBI:30839"/>
        <dbReference type="ChEBI" id="CHEBI:30864"/>
    </reaction>
</comment>
<name>A0A386RDR9_LACHE</name>
<feature type="active site" description="Nucleophile" evidence="12">
    <location>
        <position position="133"/>
    </location>
</feature>
<feature type="binding site" evidence="12">
    <location>
        <begin position="195"/>
        <end position="196"/>
    </location>
    <ligand>
        <name>substrate</name>
    </ligand>
</feature>
<dbReference type="PANTHER" id="PTHR48109:SF1">
    <property type="entry name" value="DIHYDROOROTATE DEHYDROGENASE (FUMARATE)"/>
    <property type="match status" value="1"/>
</dbReference>
<evidence type="ECO:0000256" key="10">
    <source>
        <dbReference type="ARBA" id="ARBA00022975"/>
    </source>
</evidence>
<feature type="binding site" evidence="12">
    <location>
        <begin position="268"/>
        <end position="269"/>
    </location>
    <ligand>
        <name>FMN</name>
        <dbReference type="ChEBI" id="CHEBI:58210"/>
    </ligand>
</feature>
<dbReference type="InterPro" id="IPR050074">
    <property type="entry name" value="DHO_dehydrogenase"/>
</dbReference>
<dbReference type="InterPro" id="IPR012135">
    <property type="entry name" value="Dihydroorotate_DH_1_2"/>
</dbReference>
<dbReference type="RefSeq" id="WP_012212412.1">
    <property type="nucleotide sequence ID" value="NZ_CP009907.1"/>
</dbReference>
<comment type="similarity">
    <text evidence="5 12">Belongs to the dihydroorotate dehydrogenase family. Type 1 subfamily.</text>
</comment>
<keyword evidence="11 12" id="KW-0560">Oxidoreductase</keyword>
<comment type="subcellular location">
    <subcellularLocation>
        <location evidence="3 12">Cytoplasm</location>
    </subcellularLocation>
</comment>
<evidence type="ECO:0000256" key="4">
    <source>
        <dbReference type="ARBA" id="ARBA00004725"/>
    </source>
</evidence>
<evidence type="ECO:0000256" key="1">
    <source>
        <dbReference type="ARBA" id="ARBA00001694"/>
    </source>
</evidence>
<feature type="binding site" evidence="12">
    <location>
        <position position="130"/>
    </location>
    <ligand>
        <name>FMN</name>
        <dbReference type="ChEBI" id="CHEBI:58210"/>
    </ligand>
</feature>
<dbReference type="UniPathway" id="UPA00070"/>
<feature type="binding site" evidence="12">
    <location>
        <begin position="246"/>
        <end position="247"/>
    </location>
    <ligand>
        <name>FMN</name>
        <dbReference type="ChEBI" id="CHEBI:58210"/>
    </ligand>
</feature>
<evidence type="ECO:0000256" key="2">
    <source>
        <dbReference type="ARBA" id="ARBA00002934"/>
    </source>
</evidence>
<dbReference type="Gene3D" id="3.20.20.70">
    <property type="entry name" value="Aldolase class I"/>
    <property type="match status" value="1"/>
</dbReference>
<dbReference type="PIRSF" id="PIRSF000164">
    <property type="entry name" value="DHO_oxidase"/>
    <property type="match status" value="1"/>
</dbReference>
<keyword evidence="10 12" id="KW-0665">Pyrimidine biosynthesis</keyword>
<feature type="binding site" evidence="12">
    <location>
        <position position="168"/>
    </location>
    <ligand>
        <name>FMN</name>
        <dbReference type="ChEBI" id="CHEBI:58210"/>
    </ligand>
</feature>
<evidence type="ECO:0000256" key="9">
    <source>
        <dbReference type="ARBA" id="ARBA00022643"/>
    </source>
</evidence>
<dbReference type="AlphaFoldDB" id="A0A386RDR9"/>
<evidence type="ECO:0000256" key="7">
    <source>
        <dbReference type="ARBA" id="ARBA00022490"/>
    </source>
</evidence>
<evidence type="ECO:0000259" key="13">
    <source>
        <dbReference type="Pfam" id="PF01180"/>
    </source>
</evidence>
<dbReference type="EMBL" id="CP017982">
    <property type="protein sequence ID" value="AYE61271.1"/>
    <property type="molecule type" value="Genomic_DNA"/>
</dbReference>
<evidence type="ECO:0000256" key="11">
    <source>
        <dbReference type="ARBA" id="ARBA00023002"/>
    </source>
</evidence>
<keyword evidence="8 12" id="KW-0285">Flavoprotein</keyword>
<feature type="binding site" evidence="12">
    <location>
        <begin position="70"/>
        <end position="74"/>
    </location>
    <ligand>
        <name>substrate</name>
    </ligand>
</feature>